<dbReference type="PANTHER" id="PTHR30561:SF0">
    <property type="entry name" value="GUANIDINIUM EXPORTER"/>
    <property type="match status" value="1"/>
</dbReference>
<evidence type="ECO:0000256" key="4">
    <source>
        <dbReference type="ARBA" id="ARBA00022692"/>
    </source>
</evidence>
<dbReference type="AlphaFoldDB" id="A0AAE2VZP6"/>
<evidence type="ECO:0000256" key="8">
    <source>
        <dbReference type="ARBA" id="ARBA00039168"/>
    </source>
</evidence>
<dbReference type="Pfam" id="PF00893">
    <property type="entry name" value="Multi_Drug_Res"/>
    <property type="match status" value="1"/>
</dbReference>
<evidence type="ECO:0000256" key="3">
    <source>
        <dbReference type="ARBA" id="ARBA00022475"/>
    </source>
</evidence>
<keyword evidence="6 10" id="KW-0472">Membrane</keyword>
<dbReference type="SUPFAM" id="SSF103481">
    <property type="entry name" value="Multidrug resistance efflux transporter EmrE"/>
    <property type="match status" value="1"/>
</dbReference>
<evidence type="ECO:0000313" key="12">
    <source>
        <dbReference type="Proteomes" id="UP000732193"/>
    </source>
</evidence>
<name>A0AAE2VZP6_9RHOB</name>
<comment type="subcellular location">
    <subcellularLocation>
        <location evidence="1 9">Cell membrane</location>
        <topology evidence="1 9">Multi-pass membrane protein</topology>
    </subcellularLocation>
</comment>
<evidence type="ECO:0000256" key="2">
    <source>
        <dbReference type="ARBA" id="ARBA00022448"/>
    </source>
</evidence>
<protein>
    <recommendedName>
        <fullName evidence="8">Guanidinium exporter</fullName>
    </recommendedName>
</protein>
<dbReference type="EMBL" id="JAFBRM010000003">
    <property type="protein sequence ID" value="MBM1714851.1"/>
    <property type="molecule type" value="Genomic_DNA"/>
</dbReference>
<feature type="transmembrane region" description="Helical" evidence="10">
    <location>
        <begin position="35"/>
        <end position="52"/>
    </location>
</feature>
<gene>
    <name evidence="11" type="ORF">JQV55_14870</name>
</gene>
<keyword evidence="5 10" id="KW-1133">Transmembrane helix</keyword>
<reference evidence="11 12" key="1">
    <citation type="submission" date="2021-01" db="EMBL/GenBank/DDBJ databases">
        <title>Diatom-associated Roseobacters Show Island Model of Population Structure.</title>
        <authorList>
            <person name="Qu L."/>
            <person name="Feng X."/>
            <person name="Chen Y."/>
            <person name="Li L."/>
            <person name="Wang X."/>
            <person name="Hu Z."/>
            <person name="Wang H."/>
            <person name="Luo H."/>
        </authorList>
    </citation>
    <scope>NUCLEOTIDE SEQUENCE [LARGE SCALE GENOMIC DNA]</scope>
    <source>
        <strain evidence="11 12">TR60-84</strain>
    </source>
</reference>
<evidence type="ECO:0000313" key="11">
    <source>
        <dbReference type="EMBL" id="MBM1714851.1"/>
    </source>
</evidence>
<evidence type="ECO:0000256" key="5">
    <source>
        <dbReference type="ARBA" id="ARBA00022989"/>
    </source>
</evidence>
<dbReference type="FunFam" id="1.10.3730.20:FF:000001">
    <property type="entry name" value="Quaternary ammonium compound resistance transporter SugE"/>
    <property type="match status" value="1"/>
</dbReference>
<keyword evidence="12" id="KW-1185">Reference proteome</keyword>
<keyword evidence="3" id="KW-1003">Cell membrane</keyword>
<comment type="similarity">
    <text evidence="7">Belongs to the drug/metabolite transporter (DMT) superfamily. Small multidrug resistance (SMR) (TC 2.A.7.1) family. Gdx/SugE subfamily.</text>
</comment>
<proteinExistence type="inferred from homology"/>
<organism evidence="11 12">
    <name type="scientific">Sulfitobacter geojensis</name>
    <dbReference type="NCBI Taxonomy" id="1342299"/>
    <lineage>
        <taxon>Bacteria</taxon>
        <taxon>Pseudomonadati</taxon>
        <taxon>Pseudomonadota</taxon>
        <taxon>Alphaproteobacteria</taxon>
        <taxon>Rhodobacterales</taxon>
        <taxon>Roseobacteraceae</taxon>
        <taxon>Sulfitobacter</taxon>
    </lineage>
</organism>
<keyword evidence="4 9" id="KW-0812">Transmembrane</keyword>
<dbReference type="RefSeq" id="WP_203242792.1">
    <property type="nucleotide sequence ID" value="NZ_JAFBRH010000003.1"/>
</dbReference>
<dbReference type="GO" id="GO:0022857">
    <property type="term" value="F:transmembrane transporter activity"/>
    <property type="evidence" value="ECO:0007669"/>
    <property type="project" value="InterPro"/>
</dbReference>
<feature type="transmembrane region" description="Helical" evidence="10">
    <location>
        <begin position="86"/>
        <end position="104"/>
    </location>
</feature>
<keyword evidence="2" id="KW-0813">Transport</keyword>
<comment type="caution">
    <text evidence="11">The sequence shown here is derived from an EMBL/GenBank/DDBJ whole genome shotgun (WGS) entry which is preliminary data.</text>
</comment>
<dbReference type="Proteomes" id="UP000732193">
    <property type="component" value="Unassembled WGS sequence"/>
</dbReference>
<dbReference type="GO" id="GO:1990961">
    <property type="term" value="P:xenobiotic detoxification by transmembrane export across the plasma membrane"/>
    <property type="evidence" value="ECO:0007669"/>
    <property type="project" value="UniProtKB-ARBA"/>
</dbReference>
<evidence type="ECO:0000256" key="6">
    <source>
        <dbReference type="ARBA" id="ARBA00023136"/>
    </source>
</evidence>
<feature type="transmembrane region" description="Helical" evidence="10">
    <location>
        <begin position="59"/>
        <end position="80"/>
    </location>
</feature>
<evidence type="ECO:0000256" key="9">
    <source>
        <dbReference type="RuleBase" id="RU003942"/>
    </source>
</evidence>
<sequence length="105" mass="10624">MSSPWFLLVIAGLLEIVWATSMKASDGFTKIGPSALTAVAAFASFWLLAAAMKDLPLGTAYAVWVGIGVVGAALTGMILFGDGATAQRLAGIGLIIAGIATLKLA</sequence>
<dbReference type="InterPro" id="IPR037185">
    <property type="entry name" value="EmrE-like"/>
</dbReference>
<dbReference type="InterPro" id="IPR045324">
    <property type="entry name" value="Small_multidrug_res"/>
</dbReference>
<dbReference type="InterPro" id="IPR000390">
    <property type="entry name" value="Small_drug/metabolite_transptr"/>
</dbReference>
<dbReference type="Gene3D" id="1.10.3730.20">
    <property type="match status" value="1"/>
</dbReference>
<evidence type="ECO:0000256" key="10">
    <source>
        <dbReference type="SAM" id="Phobius"/>
    </source>
</evidence>
<accession>A0AAE2VZP6</accession>
<evidence type="ECO:0000256" key="7">
    <source>
        <dbReference type="ARBA" id="ARBA00038151"/>
    </source>
</evidence>
<evidence type="ECO:0000256" key="1">
    <source>
        <dbReference type="ARBA" id="ARBA00004651"/>
    </source>
</evidence>
<dbReference type="PANTHER" id="PTHR30561">
    <property type="entry name" value="SMR FAMILY PROTON-DEPENDENT DRUG EFFLUX TRANSPORTER SUGE"/>
    <property type="match status" value="1"/>
</dbReference>
<dbReference type="GO" id="GO:0005886">
    <property type="term" value="C:plasma membrane"/>
    <property type="evidence" value="ECO:0007669"/>
    <property type="project" value="UniProtKB-SubCell"/>
</dbReference>